<dbReference type="AlphaFoldDB" id="A0A9W8X6T9"/>
<evidence type="ECO:0000313" key="3">
    <source>
        <dbReference type="Proteomes" id="UP001140562"/>
    </source>
</evidence>
<sequence length="220" mass="23935">MRLDAAPHPAAVIIIAYAKARATLQAIDEHKQVRDEKRRATSILNEAEDEETGAGLHDGLDQSFNDTPDNDVLDGPVGEEKNHCEQSAQLNAVKLPDGVLAYNGTVSGERLKNVGGETENEGEWTQEQLPHNVPGQSWYGNGNDHDYVILDSLVTEDDVVKEAKAPELIGGMQEALEGDTLNDKVSEGLIPAEGAGYGWLFAVGSWLYTLVRQALILRSY</sequence>
<keyword evidence="3" id="KW-1185">Reference proteome</keyword>
<name>A0A9W8X6T9_9PLEO</name>
<dbReference type="EMBL" id="JAPEUV010000005">
    <property type="protein sequence ID" value="KAJ4342610.1"/>
    <property type="molecule type" value="Genomic_DNA"/>
</dbReference>
<feature type="region of interest" description="Disordered" evidence="1">
    <location>
        <begin position="44"/>
        <end position="66"/>
    </location>
</feature>
<reference evidence="2" key="1">
    <citation type="submission" date="2022-10" db="EMBL/GenBank/DDBJ databases">
        <title>Tapping the CABI collections for fungal endophytes: first genome assemblies for Collariella, Neodidymelliopsis, Ascochyta clinopodiicola, Didymella pomorum, Didymosphaeria variabile, Neocosmospora piperis and Neocucurbitaria cava.</title>
        <authorList>
            <person name="Hill R."/>
        </authorList>
    </citation>
    <scope>NUCLEOTIDE SEQUENCE</scope>
    <source>
        <strain evidence="2">IMI 360193</strain>
    </source>
</reference>
<comment type="caution">
    <text evidence="2">The sequence shown here is derived from an EMBL/GenBank/DDBJ whole genome shotgun (WGS) entry which is preliminary data.</text>
</comment>
<protein>
    <submittedName>
        <fullName evidence="2">Uncharacterized protein</fullName>
    </submittedName>
</protein>
<organism evidence="2 3">
    <name type="scientific">Didymella glomerata</name>
    <dbReference type="NCBI Taxonomy" id="749621"/>
    <lineage>
        <taxon>Eukaryota</taxon>
        <taxon>Fungi</taxon>
        <taxon>Dikarya</taxon>
        <taxon>Ascomycota</taxon>
        <taxon>Pezizomycotina</taxon>
        <taxon>Dothideomycetes</taxon>
        <taxon>Pleosporomycetidae</taxon>
        <taxon>Pleosporales</taxon>
        <taxon>Pleosporineae</taxon>
        <taxon>Didymellaceae</taxon>
        <taxon>Didymella</taxon>
    </lineage>
</organism>
<dbReference type="Proteomes" id="UP001140562">
    <property type="component" value="Unassembled WGS sequence"/>
</dbReference>
<proteinExistence type="predicted"/>
<evidence type="ECO:0000256" key="1">
    <source>
        <dbReference type="SAM" id="MobiDB-lite"/>
    </source>
</evidence>
<evidence type="ECO:0000313" key="2">
    <source>
        <dbReference type="EMBL" id="KAJ4342610.1"/>
    </source>
</evidence>
<accession>A0A9W8X6T9</accession>
<gene>
    <name evidence="2" type="ORF">N0V87_000819</name>
</gene>